<comment type="caution">
    <text evidence="8">The sequence shown here is derived from an EMBL/GenBank/DDBJ whole genome shotgun (WGS) entry which is preliminary data.</text>
</comment>
<protein>
    <submittedName>
        <fullName evidence="8">RNA polymerase sigma factor</fullName>
    </submittedName>
</protein>
<feature type="domain" description="RNA polymerase sigma factor 70 region 4 type 2" evidence="7">
    <location>
        <begin position="103"/>
        <end position="151"/>
    </location>
</feature>
<sequence>MADWERTLDALVRDRGPALVRHAYLLTGDTAAAEDLVQDAIVATFVRRAQVRDERAAEAYVRRAILTTFLDGHRRAVRFRSVRHLLLRDEQHDGPESAVSDRDAVTEALRTLAPRVRACVVLRFYDDLPIADVAEQLGLSVGAVKRYLSDGTRALEVALGPLRAPVDDDLHDVTATRGQS</sequence>
<dbReference type="CDD" id="cd06171">
    <property type="entry name" value="Sigma70_r4"/>
    <property type="match status" value="1"/>
</dbReference>
<keyword evidence="5" id="KW-0804">Transcription</keyword>
<evidence type="ECO:0000259" key="7">
    <source>
        <dbReference type="Pfam" id="PF08281"/>
    </source>
</evidence>
<dbReference type="PANTHER" id="PTHR43133">
    <property type="entry name" value="RNA POLYMERASE ECF-TYPE SIGMA FACTO"/>
    <property type="match status" value="1"/>
</dbReference>
<dbReference type="InterPro" id="IPR013249">
    <property type="entry name" value="RNA_pol_sigma70_r4_t2"/>
</dbReference>
<name>A0A511JCB9_9CELL</name>
<evidence type="ECO:0000256" key="4">
    <source>
        <dbReference type="ARBA" id="ARBA00023125"/>
    </source>
</evidence>
<comment type="similarity">
    <text evidence="1">Belongs to the sigma-70 factor family. ECF subfamily.</text>
</comment>
<evidence type="ECO:0000256" key="5">
    <source>
        <dbReference type="ARBA" id="ARBA00023163"/>
    </source>
</evidence>
<evidence type="ECO:0000256" key="3">
    <source>
        <dbReference type="ARBA" id="ARBA00023082"/>
    </source>
</evidence>
<dbReference type="InterPro" id="IPR007627">
    <property type="entry name" value="RNA_pol_sigma70_r2"/>
</dbReference>
<dbReference type="EMBL" id="BJWG01000010">
    <property type="protein sequence ID" value="GEL95647.1"/>
    <property type="molecule type" value="Genomic_DNA"/>
</dbReference>
<dbReference type="Gene3D" id="1.10.1740.10">
    <property type="match status" value="1"/>
</dbReference>
<dbReference type="InterPro" id="IPR014284">
    <property type="entry name" value="RNA_pol_sigma-70_dom"/>
</dbReference>
<reference evidence="8 9" key="1">
    <citation type="submission" date="2019-07" db="EMBL/GenBank/DDBJ databases">
        <title>Whole genome shotgun sequence of Cellulomonas composti NBRC 100758.</title>
        <authorList>
            <person name="Hosoyama A."/>
            <person name="Uohara A."/>
            <person name="Ohji S."/>
            <person name="Ichikawa N."/>
        </authorList>
    </citation>
    <scope>NUCLEOTIDE SEQUENCE [LARGE SCALE GENOMIC DNA]</scope>
    <source>
        <strain evidence="8 9">NBRC 100758</strain>
    </source>
</reference>
<keyword evidence="9" id="KW-1185">Reference proteome</keyword>
<dbReference type="GO" id="GO:0003677">
    <property type="term" value="F:DNA binding"/>
    <property type="evidence" value="ECO:0007669"/>
    <property type="project" value="UniProtKB-KW"/>
</dbReference>
<evidence type="ECO:0000259" key="6">
    <source>
        <dbReference type="Pfam" id="PF04542"/>
    </source>
</evidence>
<gene>
    <name evidence="8" type="ORF">CCO02nite_23050</name>
</gene>
<evidence type="ECO:0000313" key="9">
    <source>
        <dbReference type="Proteomes" id="UP000321720"/>
    </source>
</evidence>
<keyword evidence="4" id="KW-0238">DNA-binding</keyword>
<organism evidence="8 9">
    <name type="scientific">Cellulomonas composti</name>
    <dbReference type="NCBI Taxonomy" id="266130"/>
    <lineage>
        <taxon>Bacteria</taxon>
        <taxon>Bacillati</taxon>
        <taxon>Actinomycetota</taxon>
        <taxon>Actinomycetes</taxon>
        <taxon>Micrococcales</taxon>
        <taxon>Cellulomonadaceae</taxon>
        <taxon>Cellulomonas</taxon>
    </lineage>
</organism>
<evidence type="ECO:0000256" key="1">
    <source>
        <dbReference type="ARBA" id="ARBA00010641"/>
    </source>
</evidence>
<dbReference type="InterPro" id="IPR036388">
    <property type="entry name" value="WH-like_DNA-bd_sf"/>
</dbReference>
<dbReference type="InterPro" id="IPR013324">
    <property type="entry name" value="RNA_pol_sigma_r3/r4-like"/>
</dbReference>
<dbReference type="Pfam" id="PF08281">
    <property type="entry name" value="Sigma70_r4_2"/>
    <property type="match status" value="1"/>
</dbReference>
<dbReference type="OrthoDB" id="3688906at2"/>
<dbReference type="GO" id="GO:0006352">
    <property type="term" value="P:DNA-templated transcription initiation"/>
    <property type="evidence" value="ECO:0007669"/>
    <property type="project" value="InterPro"/>
</dbReference>
<dbReference type="Proteomes" id="UP000321720">
    <property type="component" value="Unassembled WGS sequence"/>
</dbReference>
<dbReference type="InterPro" id="IPR013325">
    <property type="entry name" value="RNA_pol_sigma_r2"/>
</dbReference>
<dbReference type="Gene3D" id="1.10.10.10">
    <property type="entry name" value="Winged helix-like DNA-binding domain superfamily/Winged helix DNA-binding domain"/>
    <property type="match status" value="1"/>
</dbReference>
<evidence type="ECO:0000313" key="8">
    <source>
        <dbReference type="EMBL" id="GEL95647.1"/>
    </source>
</evidence>
<dbReference type="RefSeq" id="WP_146843283.1">
    <property type="nucleotide sequence ID" value="NZ_BJWG01000010.1"/>
</dbReference>
<accession>A0A511JCB9</accession>
<dbReference type="SUPFAM" id="SSF88946">
    <property type="entry name" value="Sigma2 domain of RNA polymerase sigma factors"/>
    <property type="match status" value="1"/>
</dbReference>
<feature type="domain" description="RNA polymerase sigma-70 region 2" evidence="6">
    <location>
        <begin position="11"/>
        <end position="78"/>
    </location>
</feature>
<dbReference type="AlphaFoldDB" id="A0A511JCB9"/>
<dbReference type="NCBIfam" id="TIGR02937">
    <property type="entry name" value="sigma70-ECF"/>
    <property type="match status" value="1"/>
</dbReference>
<evidence type="ECO:0000256" key="2">
    <source>
        <dbReference type="ARBA" id="ARBA00023015"/>
    </source>
</evidence>
<dbReference type="SUPFAM" id="SSF88659">
    <property type="entry name" value="Sigma3 and sigma4 domains of RNA polymerase sigma factors"/>
    <property type="match status" value="1"/>
</dbReference>
<dbReference type="Pfam" id="PF04542">
    <property type="entry name" value="Sigma70_r2"/>
    <property type="match status" value="1"/>
</dbReference>
<proteinExistence type="inferred from homology"/>
<dbReference type="PANTHER" id="PTHR43133:SF50">
    <property type="entry name" value="ECF RNA POLYMERASE SIGMA FACTOR SIGM"/>
    <property type="match status" value="1"/>
</dbReference>
<keyword evidence="3" id="KW-0731">Sigma factor</keyword>
<dbReference type="InterPro" id="IPR039425">
    <property type="entry name" value="RNA_pol_sigma-70-like"/>
</dbReference>
<keyword evidence="2" id="KW-0805">Transcription regulation</keyword>
<dbReference type="GO" id="GO:0016987">
    <property type="term" value="F:sigma factor activity"/>
    <property type="evidence" value="ECO:0007669"/>
    <property type="project" value="UniProtKB-KW"/>
</dbReference>